<evidence type="ECO:0000256" key="3">
    <source>
        <dbReference type="ARBA" id="ARBA00023163"/>
    </source>
</evidence>
<dbReference type="EMBL" id="JAGMWN010000004">
    <property type="protein sequence ID" value="MBP5857443.1"/>
    <property type="molecule type" value="Genomic_DNA"/>
</dbReference>
<dbReference type="InterPro" id="IPR000835">
    <property type="entry name" value="HTH_MarR-typ"/>
</dbReference>
<evidence type="ECO:0000256" key="1">
    <source>
        <dbReference type="ARBA" id="ARBA00023015"/>
    </source>
</evidence>
<dbReference type="InterPro" id="IPR036390">
    <property type="entry name" value="WH_DNA-bd_sf"/>
</dbReference>
<feature type="domain" description="HTH marR-type" evidence="5">
    <location>
        <begin position="33"/>
        <end position="169"/>
    </location>
</feature>
<accession>A0A8J7S2M3</accession>
<gene>
    <name evidence="6" type="ORF">KAJ83_10525</name>
</gene>
<feature type="compositionally biased region" description="Polar residues" evidence="4">
    <location>
        <begin position="1"/>
        <end position="14"/>
    </location>
</feature>
<keyword evidence="2" id="KW-0238">DNA-binding</keyword>
<dbReference type="AlphaFoldDB" id="A0A8J7S2M3"/>
<evidence type="ECO:0000259" key="5">
    <source>
        <dbReference type="PROSITE" id="PS50995"/>
    </source>
</evidence>
<dbReference type="GO" id="GO:0003700">
    <property type="term" value="F:DNA-binding transcription factor activity"/>
    <property type="evidence" value="ECO:0007669"/>
    <property type="project" value="InterPro"/>
</dbReference>
<protein>
    <submittedName>
        <fullName evidence="6">MarR family transcriptional regulator</fullName>
    </submittedName>
</protein>
<evidence type="ECO:0000313" key="6">
    <source>
        <dbReference type="EMBL" id="MBP5857443.1"/>
    </source>
</evidence>
<comment type="caution">
    <text evidence="6">The sequence shown here is derived from an EMBL/GenBank/DDBJ whole genome shotgun (WGS) entry which is preliminary data.</text>
</comment>
<feature type="region of interest" description="Disordered" evidence="4">
    <location>
        <begin position="172"/>
        <end position="191"/>
    </location>
</feature>
<dbReference type="Proteomes" id="UP000672602">
    <property type="component" value="Unassembled WGS sequence"/>
</dbReference>
<proteinExistence type="predicted"/>
<dbReference type="PANTHER" id="PTHR42756:SF1">
    <property type="entry name" value="TRANSCRIPTIONAL REPRESSOR OF EMRAB OPERON"/>
    <property type="match status" value="1"/>
</dbReference>
<reference evidence="6" key="1">
    <citation type="submission" date="2021-04" db="EMBL/GenBank/DDBJ databases">
        <authorList>
            <person name="Zhang D.-C."/>
        </authorList>
    </citation>
    <scope>NUCLEOTIDE SEQUENCE</scope>
    <source>
        <strain evidence="6">CGMCC 1.15697</strain>
    </source>
</reference>
<dbReference type="CDD" id="cd00090">
    <property type="entry name" value="HTH_ARSR"/>
    <property type="match status" value="1"/>
</dbReference>
<keyword evidence="7" id="KW-1185">Reference proteome</keyword>
<dbReference type="SMART" id="SM00347">
    <property type="entry name" value="HTH_MARR"/>
    <property type="match status" value="1"/>
</dbReference>
<keyword evidence="3" id="KW-0804">Transcription</keyword>
<evidence type="ECO:0000256" key="4">
    <source>
        <dbReference type="SAM" id="MobiDB-lite"/>
    </source>
</evidence>
<name>A0A8J7S2M3_9PROT</name>
<dbReference type="PANTHER" id="PTHR42756">
    <property type="entry name" value="TRANSCRIPTIONAL REGULATOR, MARR"/>
    <property type="match status" value="1"/>
</dbReference>
<dbReference type="GO" id="GO:0003677">
    <property type="term" value="F:DNA binding"/>
    <property type="evidence" value="ECO:0007669"/>
    <property type="project" value="UniProtKB-KW"/>
</dbReference>
<evidence type="ECO:0000256" key="2">
    <source>
        <dbReference type="ARBA" id="ARBA00023125"/>
    </source>
</evidence>
<evidence type="ECO:0000313" key="7">
    <source>
        <dbReference type="Proteomes" id="UP000672602"/>
    </source>
</evidence>
<dbReference type="InterPro" id="IPR036388">
    <property type="entry name" value="WH-like_DNA-bd_sf"/>
</dbReference>
<sequence length="191" mass="21689">MNSVYSSSIDTTTKGRPEPQAQKEVSDVLSYQDERIAHLVRLCARGFNRSLARRLAQHKITFGQWVFLRILWKREGLTLSQLSEAANLTAPTTHTALTKMEKLDLIRRRKVQNDGRRQFTFMTDKGRKLQKELEPLAVDANEAALAGIPEEQREVLRTNLITILENLEKDEAEAEARGLKVPATRSNFGDS</sequence>
<dbReference type="PROSITE" id="PS50995">
    <property type="entry name" value="HTH_MARR_2"/>
    <property type="match status" value="1"/>
</dbReference>
<organism evidence="6 7">
    <name type="scientific">Marivibrio halodurans</name>
    <dbReference type="NCBI Taxonomy" id="2039722"/>
    <lineage>
        <taxon>Bacteria</taxon>
        <taxon>Pseudomonadati</taxon>
        <taxon>Pseudomonadota</taxon>
        <taxon>Alphaproteobacteria</taxon>
        <taxon>Rhodospirillales</taxon>
        <taxon>Rhodospirillaceae</taxon>
        <taxon>Marivibrio</taxon>
    </lineage>
</organism>
<keyword evidence="1" id="KW-0805">Transcription regulation</keyword>
<feature type="region of interest" description="Disordered" evidence="4">
    <location>
        <begin position="1"/>
        <end position="23"/>
    </location>
</feature>
<dbReference type="RefSeq" id="WP_210682026.1">
    <property type="nucleotide sequence ID" value="NZ_JAGMWN010000004.1"/>
</dbReference>
<dbReference type="InterPro" id="IPR011991">
    <property type="entry name" value="ArsR-like_HTH"/>
</dbReference>
<dbReference type="Pfam" id="PF01047">
    <property type="entry name" value="MarR"/>
    <property type="match status" value="1"/>
</dbReference>
<dbReference type="SUPFAM" id="SSF46785">
    <property type="entry name" value="Winged helix' DNA-binding domain"/>
    <property type="match status" value="1"/>
</dbReference>
<dbReference type="Gene3D" id="1.10.10.10">
    <property type="entry name" value="Winged helix-like DNA-binding domain superfamily/Winged helix DNA-binding domain"/>
    <property type="match status" value="1"/>
</dbReference>